<dbReference type="Pfam" id="PF13549">
    <property type="entry name" value="ATP-grasp_5"/>
    <property type="match status" value="1"/>
</dbReference>
<protein>
    <submittedName>
        <fullName evidence="1">Unannotated protein</fullName>
    </submittedName>
</protein>
<dbReference type="EMBL" id="CAEZYU010000017">
    <property type="protein sequence ID" value="CAB4734588.1"/>
    <property type="molecule type" value="Genomic_DNA"/>
</dbReference>
<dbReference type="PANTHER" id="PTHR42793">
    <property type="entry name" value="COA BINDING DOMAIN CONTAINING PROTEIN"/>
    <property type="match status" value="1"/>
</dbReference>
<dbReference type="EMBL" id="CAFBMG010000252">
    <property type="protein sequence ID" value="CAB4921914.1"/>
    <property type="molecule type" value="Genomic_DNA"/>
</dbReference>
<organism evidence="1">
    <name type="scientific">freshwater metagenome</name>
    <dbReference type="NCBI Taxonomy" id="449393"/>
    <lineage>
        <taxon>unclassified sequences</taxon>
        <taxon>metagenomes</taxon>
        <taxon>ecological metagenomes</taxon>
    </lineage>
</organism>
<reference evidence="1" key="1">
    <citation type="submission" date="2020-05" db="EMBL/GenBank/DDBJ databases">
        <authorList>
            <person name="Chiriac C."/>
            <person name="Salcher M."/>
            <person name="Ghai R."/>
            <person name="Kavagutti S V."/>
        </authorList>
    </citation>
    <scope>NUCLEOTIDE SEQUENCE</scope>
</reference>
<dbReference type="AlphaFoldDB" id="A0A6J6SIR1"/>
<dbReference type="GO" id="GO:0005524">
    <property type="term" value="F:ATP binding"/>
    <property type="evidence" value="ECO:0007669"/>
    <property type="project" value="InterPro"/>
</dbReference>
<sequence>MILGTSRPLLGDCPRGLYTAKMSRTLSEADSKVFLSEFNIPFAPELLAISADDAVIAAVSVGLPVAVKLCGENISHKTERGLVRLGLSDASSVHEAATELLEAAVPEDHATGVLVAPMVSGGRELIAGLSVDDQFGPTVLIGIGGVLAEAIADVAVRLLPITAVDATEMIEQLHTQGLLEEFRGEPAVDRKAVGDILLALSRLAAEHPEVVSVDINPLIISGGQPVAVDALVEVTS</sequence>
<proteinExistence type="predicted"/>
<dbReference type="Gene3D" id="3.30.470.20">
    <property type="entry name" value="ATP-grasp fold, B domain"/>
    <property type="match status" value="1"/>
</dbReference>
<accession>A0A6J6SIR1</accession>
<name>A0A6J6SIR1_9ZZZZ</name>
<dbReference type="Gene3D" id="3.30.1490.20">
    <property type="entry name" value="ATP-grasp fold, A domain"/>
    <property type="match status" value="1"/>
</dbReference>
<gene>
    <name evidence="1" type="ORF">UFOPK2766_00563</name>
    <name evidence="2" type="ORF">UFOPK3519_01975</name>
</gene>
<evidence type="ECO:0000313" key="2">
    <source>
        <dbReference type="EMBL" id="CAB4921914.1"/>
    </source>
</evidence>
<evidence type="ECO:0000313" key="1">
    <source>
        <dbReference type="EMBL" id="CAB4734588.1"/>
    </source>
</evidence>
<dbReference type="InterPro" id="IPR013815">
    <property type="entry name" value="ATP_grasp_subdomain_1"/>
</dbReference>
<dbReference type="SUPFAM" id="SSF56059">
    <property type="entry name" value="Glutathione synthetase ATP-binding domain-like"/>
    <property type="match status" value="1"/>
</dbReference>
<dbReference type="PANTHER" id="PTHR42793:SF1">
    <property type="entry name" value="PEPTIDYL-LYSINE N-ACETYLTRANSFERASE PATZ"/>
    <property type="match status" value="1"/>
</dbReference>